<feature type="transmembrane region" description="Helical" evidence="8">
    <location>
        <begin position="212"/>
        <end position="234"/>
    </location>
</feature>
<dbReference type="GO" id="GO:0034486">
    <property type="term" value="P:vacuolar transmembrane transport"/>
    <property type="evidence" value="ECO:0007669"/>
    <property type="project" value="UniProtKB-ARBA"/>
</dbReference>
<dbReference type="Gene3D" id="1.20.1280.290">
    <property type="match status" value="2"/>
</dbReference>
<dbReference type="PANTHER" id="PTHR16201">
    <property type="entry name" value="SEVEN TRANSMEMBRANE PROTEIN 1-RELATED"/>
    <property type="match status" value="1"/>
</dbReference>
<evidence type="ECO:0000313" key="10">
    <source>
        <dbReference type="Proteomes" id="UP000076842"/>
    </source>
</evidence>
<dbReference type="PANTHER" id="PTHR16201:SF44">
    <property type="entry name" value="SEVEN TRANSMEMBRANE PROTEIN 1"/>
    <property type="match status" value="1"/>
</dbReference>
<feature type="transmembrane region" description="Helical" evidence="8">
    <location>
        <begin position="246"/>
        <end position="266"/>
    </location>
</feature>
<reference evidence="9 10" key="1">
    <citation type="journal article" date="2016" name="Mol. Biol. Evol.">
        <title>Comparative Genomics of Early-Diverging Mushroom-Forming Fungi Provides Insights into the Origins of Lignocellulose Decay Capabilities.</title>
        <authorList>
            <person name="Nagy L.G."/>
            <person name="Riley R."/>
            <person name="Tritt A."/>
            <person name="Adam C."/>
            <person name="Daum C."/>
            <person name="Floudas D."/>
            <person name="Sun H."/>
            <person name="Yadav J.S."/>
            <person name="Pangilinan J."/>
            <person name="Larsson K.H."/>
            <person name="Matsuura K."/>
            <person name="Barry K."/>
            <person name="Labutti K."/>
            <person name="Kuo R."/>
            <person name="Ohm R.A."/>
            <person name="Bhattacharya S.S."/>
            <person name="Shirouzu T."/>
            <person name="Yoshinaga Y."/>
            <person name="Martin F.M."/>
            <person name="Grigoriev I.V."/>
            <person name="Hibbett D.S."/>
        </authorList>
    </citation>
    <scope>NUCLEOTIDE SEQUENCE [LARGE SCALE GENOMIC DNA]</scope>
    <source>
        <strain evidence="9 10">HHB12733</strain>
    </source>
</reference>
<dbReference type="OrthoDB" id="8048523at2759"/>
<dbReference type="FunCoup" id="A0A165D5E8">
    <property type="interactions" value="109"/>
</dbReference>
<comment type="catalytic activity">
    <reaction evidence="6">
        <text>L-histidine(out) + L-arginine(in) = L-histidine(in) + L-arginine(out)</text>
        <dbReference type="Rhea" id="RHEA:71063"/>
        <dbReference type="ChEBI" id="CHEBI:32682"/>
        <dbReference type="ChEBI" id="CHEBI:57595"/>
    </reaction>
</comment>
<evidence type="ECO:0000256" key="1">
    <source>
        <dbReference type="ARBA" id="ARBA00004141"/>
    </source>
</evidence>
<feature type="transmembrane region" description="Helical" evidence="8">
    <location>
        <begin position="12"/>
        <end position="28"/>
    </location>
</feature>
<keyword evidence="10" id="KW-1185">Reference proteome</keyword>
<evidence type="ECO:0000256" key="4">
    <source>
        <dbReference type="ARBA" id="ARBA00023136"/>
    </source>
</evidence>
<feature type="transmembrane region" description="Helical" evidence="8">
    <location>
        <begin position="136"/>
        <end position="156"/>
    </location>
</feature>
<comment type="similarity">
    <text evidence="5">Belongs to the laat-1 family.</text>
</comment>
<dbReference type="InParanoid" id="A0A165D5E8"/>
<evidence type="ECO:0000256" key="7">
    <source>
        <dbReference type="SAM" id="MobiDB-lite"/>
    </source>
</evidence>
<keyword evidence="4 8" id="KW-0472">Membrane</keyword>
<protein>
    <submittedName>
        <fullName evidence="9">PQ-loop-domain-containing protein</fullName>
    </submittedName>
</protein>
<organism evidence="9 10">
    <name type="scientific">Calocera cornea HHB12733</name>
    <dbReference type="NCBI Taxonomy" id="1353952"/>
    <lineage>
        <taxon>Eukaryota</taxon>
        <taxon>Fungi</taxon>
        <taxon>Dikarya</taxon>
        <taxon>Basidiomycota</taxon>
        <taxon>Agaricomycotina</taxon>
        <taxon>Dacrymycetes</taxon>
        <taxon>Dacrymycetales</taxon>
        <taxon>Dacrymycetaceae</taxon>
        <taxon>Calocera</taxon>
    </lineage>
</organism>
<evidence type="ECO:0000256" key="3">
    <source>
        <dbReference type="ARBA" id="ARBA00022989"/>
    </source>
</evidence>
<feature type="region of interest" description="Disordered" evidence="7">
    <location>
        <begin position="103"/>
        <end position="129"/>
    </location>
</feature>
<gene>
    <name evidence="9" type="ORF">CALCODRAFT_502709</name>
</gene>
<evidence type="ECO:0000313" key="9">
    <source>
        <dbReference type="EMBL" id="KZT52114.1"/>
    </source>
</evidence>
<dbReference type="GO" id="GO:0098852">
    <property type="term" value="C:lytic vacuole membrane"/>
    <property type="evidence" value="ECO:0007669"/>
    <property type="project" value="UniProtKB-ARBA"/>
</dbReference>
<comment type="subcellular location">
    <subcellularLocation>
        <location evidence="1">Membrane</location>
        <topology evidence="1">Multi-pass membrane protein</topology>
    </subcellularLocation>
</comment>
<feature type="transmembrane region" description="Helical" evidence="8">
    <location>
        <begin position="176"/>
        <end position="192"/>
    </location>
</feature>
<sequence length="284" mass="30973">MAINDELSSVAGWMSIACWIIVYSPQIYENYTLKSGEGLSVGFVVIWLAGDLCNLVGALMAGLIPTVIILAIYYTLCDLTLLIQIYYYRHVHRAHIGPIAPTPSESSPLLGDSSSSALPSSEPKPDPRSKAWRSTVIYSLAAAFVVGTGLIAWRISKSVDHGVEGSPGSPDEGEELGWTTQIIGWCSAVLYLGSRIPQILKNRETKCSGLSLALFIFAVAGNVTYVFSICIKSMQWQYLVANSSWLAGSGLTVFLDFIVLGQFFYYRSDRQAIVEDPVLEPTEA</sequence>
<dbReference type="Proteomes" id="UP000076842">
    <property type="component" value="Unassembled WGS sequence"/>
</dbReference>
<dbReference type="Pfam" id="PF04193">
    <property type="entry name" value="PQ-loop"/>
    <property type="match status" value="2"/>
</dbReference>
<dbReference type="EMBL" id="KV424078">
    <property type="protein sequence ID" value="KZT52114.1"/>
    <property type="molecule type" value="Genomic_DNA"/>
</dbReference>
<keyword evidence="3 8" id="KW-1133">Transmembrane helix</keyword>
<evidence type="ECO:0000256" key="8">
    <source>
        <dbReference type="SAM" id="Phobius"/>
    </source>
</evidence>
<dbReference type="AlphaFoldDB" id="A0A165D5E8"/>
<feature type="compositionally biased region" description="Low complexity" evidence="7">
    <location>
        <begin position="103"/>
        <end position="121"/>
    </location>
</feature>
<dbReference type="FunFam" id="1.20.1280.290:FF:000012">
    <property type="entry name" value="Vacuolar membrane PQ loop repeat protein"/>
    <property type="match status" value="1"/>
</dbReference>
<dbReference type="SMART" id="SM00679">
    <property type="entry name" value="CTNS"/>
    <property type="match status" value="2"/>
</dbReference>
<dbReference type="GO" id="GO:0015174">
    <property type="term" value="F:basic amino acid transmembrane transporter activity"/>
    <property type="evidence" value="ECO:0007669"/>
    <property type="project" value="UniProtKB-ARBA"/>
</dbReference>
<evidence type="ECO:0000256" key="6">
    <source>
        <dbReference type="ARBA" id="ARBA00050768"/>
    </source>
</evidence>
<keyword evidence="2 8" id="KW-0812">Transmembrane</keyword>
<evidence type="ECO:0000256" key="2">
    <source>
        <dbReference type="ARBA" id="ARBA00022692"/>
    </source>
</evidence>
<dbReference type="FunFam" id="1.20.1280.290:FF:000009">
    <property type="entry name" value="PQ loop repeat family protein"/>
    <property type="match status" value="1"/>
</dbReference>
<feature type="transmembrane region" description="Helical" evidence="8">
    <location>
        <begin position="67"/>
        <end position="88"/>
    </location>
</feature>
<evidence type="ECO:0000256" key="5">
    <source>
        <dbReference type="ARBA" id="ARBA00038039"/>
    </source>
</evidence>
<dbReference type="InterPro" id="IPR006603">
    <property type="entry name" value="PQ-loop_rpt"/>
</dbReference>
<dbReference type="InterPro" id="IPR051415">
    <property type="entry name" value="LAAT-1"/>
</dbReference>
<proteinExistence type="inferred from homology"/>
<name>A0A165D5E8_9BASI</name>
<accession>A0A165D5E8</accession>
<feature type="transmembrane region" description="Helical" evidence="8">
    <location>
        <begin position="40"/>
        <end position="61"/>
    </location>
</feature>